<protein>
    <recommendedName>
        <fullName evidence="3">APS kinase domain-containing protein</fullName>
    </recommendedName>
</protein>
<evidence type="ECO:0000256" key="2">
    <source>
        <dbReference type="SAM" id="MobiDB-lite"/>
    </source>
</evidence>
<dbReference type="InterPro" id="IPR009097">
    <property type="entry name" value="Cyclic_Pdiesterase"/>
</dbReference>
<keyword evidence="1" id="KW-0808">Transferase</keyword>
<dbReference type="Gene3D" id="3.90.1140.10">
    <property type="entry name" value="Cyclic phosphodiesterase"/>
    <property type="match status" value="1"/>
</dbReference>
<gene>
    <name evidence="4" type="ORF">CMC5_075510</name>
</gene>
<sequence length="369" mass="38785">MSAIVWFSGSSSSDATALARRARERLLSRGRVPVVLDGEGLRPLLVLGDGESDGEGRGVAASSALAGMLARQGHVVLVAAGPPPPAHPGRLRAEGVAFIEVRIGAGVEARDGQPSGEERAGESLPGETTAGPGVGAQGDALEHAMVSARGADDDGALDAVFARLATPERRPMETVYVALRVAPTPEVLRAQQAFCERFGLVPREELHLTLAYLGEVEPESLGALTTALLRVARERPLLTALSLEGGGAAVRSAMDGAPLELTVEALRRTDVRKVAWWAVRSSEALDALHREVSRAVRACGHAVESGFWPHVTLGSNAPTWAEARFDVHGVPKRGAFGDCPAVVTVDRLHITDTVTHPESLVLLARPSMP</sequence>
<evidence type="ECO:0000256" key="1">
    <source>
        <dbReference type="ARBA" id="ARBA00022679"/>
    </source>
</evidence>
<dbReference type="KEGG" id="ccro:CMC5_075510"/>
<dbReference type="EMBL" id="CP012159">
    <property type="protein sequence ID" value="AKT43319.1"/>
    <property type="molecule type" value="Genomic_DNA"/>
</dbReference>
<evidence type="ECO:0000313" key="4">
    <source>
        <dbReference type="EMBL" id="AKT43319.1"/>
    </source>
</evidence>
<dbReference type="Pfam" id="PF13563">
    <property type="entry name" value="2_5_RNA_ligase2"/>
    <property type="match status" value="1"/>
</dbReference>
<organism evidence="4 5">
    <name type="scientific">Chondromyces crocatus</name>
    <dbReference type="NCBI Taxonomy" id="52"/>
    <lineage>
        <taxon>Bacteria</taxon>
        <taxon>Pseudomonadati</taxon>
        <taxon>Myxococcota</taxon>
        <taxon>Polyangia</taxon>
        <taxon>Polyangiales</taxon>
        <taxon>Polyangiaceae</taxon>
        <taxon>Chondromyces</taxon>
    </lineage>
</organism>
<dbReference type="SUPFAM" id="SSF55144">
    <property type="entry name" value="LigT-like"/>
    <property type="match status" value="1"/>
</dbReference>
<dbReference type="InterPro" id="IPR027417">
    <property type="entry name" value="P-loop_NTPase"/>
</dbReference>
<dbReference type="RefSeq" id="WP_050434806.1">
    <property type="nucleotide sequence ID" value="NZ_CP012159.1"/>
</dbReference>
<reference evidence="4 5" key="1">
    <citation type="submission" date="2015-07" db="EMBL/GenBank/DDBJ databases">
        <title>Genome analysis of myxobacterium Chondromyces crocatus Cm c5 reveals a high potential for natural compound synthesis and the genetic basis for the loss of fruiting body formation.</title>
        <authorList>
            <person name="Zaburannyi N."/>
            <person name="Bunk B."/>
            <person name="Maier J."/>
            <person name="Overmann J."/>
            <person name="Mueller R."/>
        </authorList>
    </citation>
    <scope>NUCLEOTIDE SEQUENCE [LARGE SCALE GENOMIC DNA]</scope>
    <source>
        <strain evidence="4 5">Cm c5</strain>
    </source>
</reference>
<feature type="region of interest" description="Disordered" evidence="2">
    <location>
        <begin position="108"/>
        <end position="134"/>
    </location>
</feature>
<dbReference type="Gene3D" id="3.40.50.300">
    <property type="entry name" value="P-loop containing nucleotide triphosphate hydrolases"/>
    <property type="match status" value="1"/>
</dbReference>
<evidence type="ECO:0000313" key="5">
    <source>
        <dbReference type="Proteomes" id="UP000067626"/>
    </source>
</evidence>
<dbReference type="Pfam" id="PF01583">
    <property type="entry name" value="APS_kinase"/>
    <property type="match status" value="1"/>
</dbReference>
<proteinExistence type="predicted"/>
<dbReference type="STRING" id="52.CMC5_075510"/>
<feature type="domain" description="APS kinase" evidence="3">
    <location>
        <begin position="2"/>
        <end position="106"/>
    </location>
</feature>
<name>A0A0K1ER68_CHOCO</name>
<feature type="compositionally biased region" description="Basic and acidic residues" evidence="2">
    <location>
        <begin position="108"/>
        <end position="121"/>
    </location>
</feature>
<keyword evidence="5" id="KW-1185">Reference proteome</keyword>
<evidence type="ECO:0000259" key="3">
    <source>
        <dbReference type="Pfam" id="PF01583"/>
    </source>
</evidence>
<dbReference type="AlphaFoldDB" id="A0A0K1ER68"/>
<dbReference type="InterPro" id="IPR059117">
    <property type="entry name" value="APS_kinase_dom"/>
</dbReference>
<accession>A0A0K1ER68</accession>
<dbReference type="Proteomes" id="UP000067626">
    <property type="component" value="Chromosome"/>
</dbReference>